<dbReference type="Gene3D" id="3.40.50.1580">
    <property type="entry name" value="Nucleoside phosphorylase domain"/>
    <property type="match status" value="1"/>
</dbReference>
<proteinExistence type="predicted"/>
<evidence type="ECO:0000313" key="2">
    <source>
        <dbReference type="Proteomes" id="UP000299102"/>
    </source>
</evidence>
<dbReference type="Proteomes" id="UP000299102">
    <property type="component" value="Unassembled WGS sequence"/>
</dbReference>
<dbReference type="EMBL" id="BGZK01000558">
    <property type="protein sequence ID" value="GBP50096.1"/>
    <property type="molecule type" value="Genomic_DNA"/>
</dbReference>
<reference evidence="1 2" key="1">
    <citation type="journal article" date="2019" name="Commun. Biol.">
        <title>The bagworm genome reveals a unique fibroin gene that provides high tensile strength.</title>
        <authorList>
            <person name="Kono N."/>
            <person name="Nakamura H."/>
            <person name="Ohtoshi R."/>
            <person name="Tomita M."/>
            <person name="Numata K."/>
            <person name="Arakawa K."/>
        </authorList>
    </citation>
    <scope>NUCLEOTIDE SEQUENCE [LARGE SCALE GENOMIC DNA]</scope>
</reference>
<evidence type="ECO:0000313" key="1">
    <source>
        <dbReference type="EMBL" id="GBP50096.1"/>
    </source>
</evidence>
<protein>
    <submittedName>
        <fullName evidence="1">Uridine phosphorylase 1</fullName>
    </submittedName>
</protein>
<name>A0A4C1WF89_EUMVA</name>
<dbReference type="GO" id="GO:0003824">
    <property type="term" value="F:catalytic activity"/>
    <property type="evidence" value="ECO:0007669"/>
    <property type="project" value="InterPro"/>
</dbReference>
<gene>
    <name evidence="1" type="primary">Upp1</name>
    <name evidence="1" type="ORF">EVAR_17357_1</name>
</gene>
<accession>A0A4C1WF89</accession>
<keyword evidence="2" id="KW-1185">Reference proteome</keyword>
<dbReference type="GO" id="GO:0009116">
    <property type="term" value="P:nucleoside metabolic process"/>
    <property type="evidence" value="ECO:0007669"/>
    <property type="project" value="InterPro"/>
</dbReference>
<organism evidence="1 2">
    <name type="scientific">Eumeta variegata</name>
    <name type="common">Bagworm moth</name>
    <name type="synonym">Eumeta japonica</name>
    <dbReference type="NCBI Taxonomy" id="151549"/>
    <lineage>
        <taxon>Eukaryota</taxon>
        <taxon>Metazoa</taxon>
        <taxon>Ecdysozoa</taxon>
        <taxon>Arthropoda</taxon>
        <taxon>Hexapoda</taxon>
        <taxon>Insecta</taxon>
        <taxon>Pterygota</taxon>
        <taxon>Neoptera</taxon>
        <taxon>Endopterygota</taxon>
        <taxon>Lepidoptera</taxon>
        <taxon>Glossata</taxon>
        <taxon>Ditrysia</taxon>
        <taxon>Tineoidea</taxon>
        <taxon>Psychidae</taxon>
        <taxon>Oiketicinae</taxon>
        <taxon>Eumeta</taxon>
    </lineage>
</organism>
<sequence length="220" mass="24896">MQPTADPDAVVERQVRRSAGRCCCDRLAYKNGPARQVTLSQNTDMKYQLPFFRYVQNEDGTISLQNENLRKLKCDVLYHLGMDTQSYDMPAMFGDIRYYRLRGRRVADPSHENSSYHRPPLLVELAYSPGSTCHNTTSWTIISSSPPLTRRGRILKEKMSCAADAHPSDGYGRARLCLASLILHRTDSRPRLPPTNAWTLTTELQTTFTGVLQAVTATRN</sequence>
<dbReference type="OrthoDB" id="204058at2759"/>
<comment type="caution">
    <text evidence="1">The sequence shown here is derived from an EMBL/GenBank/DDBJ whole genome shotgun (WGS) entry which is preliminary data.</text>
</comment>
<dbReference type="AlphaFoldDB" id="A0A4C1WF89"/>
<dbReference type="InterPro" id="IPR035994">
    <property type="entry name" value="Nucleoside_phosphorylase_sf"/>
</dbReference>
<dbReference type="STRING" id="151549.A0A4C1WF89"/>